<dbReference type="RefSeq" id="WP_244649628.1">
    <property type="nucleotide sequence ID" value="NZ_BMXE01000002.1"/>
</dbReference>
<dbReference type="InterPro" id="IPR000182">
    <property type="entry name" value="GNAT_dom"/>
</dbReference>
<evidence type="ECO:0000313" key="2">
    <source>
        <dbReference type="EMBL" id="GHB27498.1"/>
    </source>
</evidence>
<sequence>MQKADQLWCDARQDAVIFYQRLGFTLEGDTFEKKGVSYVKARVKVADLLQASLMDKVNP</sequence>
<dbReference type="EMBL" id="BMXE01000002">
    <property type="protein sequence ID" value="GHB27498.1"/>
    <property type="molecule type" value="Genomic_DNA"/>
</dbReference>
<gene>
    <name evidence="2" type="ORF">GCM10007094_14780</name>
</gene>
<organism evidence="2 3">
    <name type="scientific">Pseudovibrio japonicus</name>
    <dbReference type="NCBI Taxonomy" id="366534"/>
    <lineage>
        <taxon>Bacteria</taxon>
        <taxon>Pseudomonadati</taxon>
        <taxon>Pseudomonadota</taxon>
        <taxon>Alphaproteobacteria</taxon>
        <taxon>Hyphomicrobiales</taxon>
        <taxon>Stappiaceae</taxon>
        <taxon>Pseudovibrio</taxon>
    </lineage>
</organism>
<reference evidence="3" key="1">
    <citation type="journal article" date="2019" name="Int. J. Syst. Evol. Microbiol.">
        <title>The Global Catalogue of Microorganisms (GCM) 10K type strain sequencing project: providing services to taxonomists for standard genome sequencing and annotation.</title>
        <authorList>
            <consortium name="The Broad Institute Genomics Platform"/>
            <consortium name="The Broad Institute Genome Sequencing Center for Infectious Disease"/>
            <person name="Wu L."/>
            <person name="Ma J."/>
        </authorList>
    </citation>
    <scope>NUCLEOTIDE SEQUENCE [LARGE SCALE GENOMIC DNA]</scope>
    <source>
        <strain evidence="3">KCTC 12861</strain>
    </source>
</reference>
<protein>
    <recommendedName>
        <fullName evidence="1">N-acetyltransferase domain-containing protein</fullName>
    </recommendedName>
</protein>
<dbReference type="Gene3D" id="3.40.630.30">
    <property type="match status" value="1"/>
</dbReference>
<dbReference type="SUPFAM" id="SSF55729">
    <property type="entry name" value="Acyl-CoA N-acyltransferases (Nat)"/>
    <property type="match status" value="1"/>
</dbReference>
<evidence type="ECO:0000259" key="1">
    <source>
        <dbReference type="Pfam" id="PF13673"/>
    </source>
</evidence>
<evidence type="ECO:0000313" key="3">
    <source>
        <dbReference type="Proteomes" id="UP000637980"/>
    </source>
</evidence>
<comment type="caution">
    <text evidence="2">The sequence shown here is derived from an EMBL/GenBank/DDBJ whole genome shotgun (WGS) entry which is preliminary data.</text>
</comment>
<name>A0ABQ3E7K3_9HYPH</name>
<proteinExistence type="predicted"/>
<dbReference type="InterPro" id="IPR016181">
    <property type="entry name" value="Acyl_CoA_acyltransferase"/>
</dbReference>
<dbReference type="Proteomes" id="UP000637980">
    <property type="component" value="Unassembled WGS sequence"/>
</dbReference>
<feature type="domain" description="N-acetyltransferase" evidence="1">
    <location>
        <begin position="6"/>
        <end position="42"/>
    </location>
</feature>
<dbReference type="Pfam" id="PF13673">
    <property type="entry name" value="Acetyltransf_10"/>
    <property type="match status" value="1"/>
</dbReference>
<keyword evidence="3" id="KW-1185">Reference proteome</keyword>
<accession>A0ABQ3E7K3</accession>